<feature type="domain" description="FAD/NAD(P)-binding" evidence="1">
    <location>
        <begin position="13"/>
        <end position="249"/>
    </location>
</feature>
<dbReference type="EMBL" id="BARS01034912">
    <property type="protein sequence ID" value="GAG27077.1"/>
    <property type="molecule type" value="Genomic_DNA"/>
</dbReference>
<dbReference type="PRINTS" id="PR00469">
    <property type="entry name" value="PNDRDTASEII"/>
</dbReference>
<gene>
    <name evidence="2" type="ORF">S01H1_53876</name>
</gene>
<accession>X0WV58</accession>
<feature type="non-terminal residue" evidence="2">
    <location>
        <position position="1"/>
    </location>
</feature>
<comment type="caution">
    <text evidence="2">The sequence shown here is derived from an EMBL/GenBank/DDBJ whole genome shotgun (WGS) entry which is preliminary data.</text>
</comment>
<organism evidence="2">
    <name type="scientific">marine sediment metagenome</name>
    <dbReference type="NCBI Taxonomy" id="412755"/>
    <lineage>
        <taxon>unclassified sequences</taxon>
        <taxon>metagenomes</taxon>
        <taxon>ecological metagenomes</taxon>
    </lineage>
</organism>
<sequence length="258" mass="27715">PQYRLPREVVDTEVQRLTQMGVEIRANTRVVSLDLLFDLGYKAIFITIGAHQSLRMGIEGEESPGVIDGATFLREVNLGLKPSIGKRVAVIGGGNVAIDVARTAARLGATKVNILYRRSRSEMPANPEEVEQAIEEGVEILFLVAPTRIKRENGRLSVTCLKMELGEPDTSGRRRPVPIKDSEFNKKFDTLIAAIGQAPQTPADFGVRIGRGSTIQVDPVTLTTNRVGVFAGGDAVTGPATVVEALAAGRSAASRIDD</sequence>
<reference evidence="2" key="1">
    <citation type="journal article" date="2014" name="Front. Microbiol.">
        <title>High frequency of phylogenetically diverse reductive dehalogenase-homologous genes in deep subseafloor sedimentary metagenomes.</title>
        <authorList>
            <person name="Kawai M."/>
            <person name="Futagami T."/>
            <person name="Toyoda A."/>
            <person name="Takaki Y."/>
            <person name="Nishi S."/>
            <person name="Hori S."/>
            <person name="Arai W."/>
            <person name="Tsubouchi T."/>
            <person name="Morono Y."/>
            <person name="Uchiyama I."/>
            <person name="Ito T."/>
            <person name="Fujiyama A."/>
            <person name="Inagaki F."/>
            <person name="Takami H."/>
        </authorList>
    </citation>
    <scope>NUCLEOTIDE SEQUENCE</scope>
    <source>
        <strain evidence="2">Expedition CK06-06</strain>
    </source>
</reference>
<evidence type="ECO:0000313" key="2">
    <source>
        <dbReference type="EMBL" id="GAG27077.1"/>
    </source>
</evidence>
<dbReference type="AlphaFoldDB" id="X0WV58"/>
<dbReference type="Pfam" id="PF07992">
    <property type="entry name" value="Pyr_redox_2"/>
    <property type="match status" value="1"/>
</dbReference>
<dbReference type="InterPro" id="IPR023753">
    <property type="entry name" value="FAD/NAD-binding_dom"/>
</dbReference>
<dbReference type="PRINTS" id="PR00368">
    <property type="entry name" value="FADPNR"/>
</dbReference>
<dbReference type="Gene3D" id="3.50.50.60">
    <property type="entry name" value="FAD/NAD(P)-binding domain"/>
    <property type="match status" value="1"/>
</dbReference>
<dbReference type="InterPro" id="IPR036188">
    <property type="entry name" value="FAD/NAD-bd_sf"/>
</dbReference>
<dbReference type="PANTHER" id="PTHR42783:SF3">
    <property type="entry name" value="GLUTAMATE SYNTHASE [NADPH] SMALL CHAIN-RELATED"/>
    <property type="match status" value="1"/>
</dbReference>
<evidence type="ECO:0000259" key="1">
    <source>
        <dbReference type="Pfam" id="PF07992"/>
    </source>
</evidence>
<dbReference type="GO" id="GO:0016491">
    <property type="term" value="F:oxidoreductase activity"/>
    <property type="evidence" value="ECO:0007669"/>
    <property type="project" value="InterPro"/>
</dbReference>
<feature type="non-terminal residue" evidence="2">
    <location>
        <position position="258"/>
    </location>
</feature>
<name>X0WV58_9ZZZZ</name>
<protein>
    <recommendedName>
        <fullName evidence="1">FAD/NAD(P)-binding domain-containing protein</fullName>
    </recommendedName>
</protein>
<dbReference type="SUPFAM" id="SSF51971">
    <property type="entry name" value="Nucleotide-binding domain"/>
    <property type="match status" value="1"/>
</dbReference>
<dbReference type="PANTHER" id="PTHR42783">
    <property type="entry name" value="GLUTAMATE SYNTHASE [NADPH] SMALL CHAIN"/>
    <property type="match status" value="1"/>
</dbReference>
<proteinExistence type="predicted"/>